<keyword evidence="3" id="KW-1185">Reference proteome</keyword>
<evidence type="ECO:0008006" key="4">
    <source>
        <dbReference type="Google" id="ProtNLM"/>
    </source>
</evidence>
<proteinExistence type="predicted"/>
<dbReference type="EMBL" id="CP132508">
    <property type="protein sequence ID" value="WPD18427.1"/>
    <property type="molecule type" value="Genomic_DNA"/>
</dbReference>
<accession>A0ABZ0QPJ3</accession>
<feature type="transmembrane region" description="Helical" evidence="1">
    <location>
        <begin position="6"/>
        <end position="30"/>
    </location>
</feature>
<name>A0ABZ0QPJ3_9FIRM</name>
<organism evidence="2 3">
    <name type="scientific">Thermaerobacter composti</name>
    <dbReference type="NCBI Taxonomy" id="554949"/>
    <lineage>
        <taxon>Bacteria</taxon>
        <taxon>Bacillati</taxon>
        <taxon>Bacillota</taxon>
        <taxon>Clostridia</taxon>
        <taxon>Eubacteriales</taxon>
        <taxon>Clostridiales Family XVII. Incertae Sedis</taxon>
        <taxon>Thermaerobacter</taxon>
    </lineage>
</organism>
<evidence type="ECO:0000256" key="1">
    <source>
        <dbReference type="SAM" id="Phobius"/>
    </source>
</evidence>
<sequence length="180" mass="18345">MPSQPARQVVLGGLLTALALMIPIFFRGTLQVMIGPHFSATLASHVPSMLAMWLGPTTAVMVGLGATAGFFLTLGPVVAARAFTHVPFAAVGALLLRRGWAPWAALLAVLPIHAVGEALVVWAASGTPWQGWVTGVGTAVHHLMDAALTLAVVQLLARAGIRLAGPGQGASGLPAAGQGR</sequence>
<feature type="transmembrane region" description="Helical" evidence="1">
    <location>
        <begin position="103"/>
        <end position="125"/>
    </location>
</feature>
<protein>
    <recommendedName>
        <fullName evidence="4">ECF transporter S component</fullName>
    </recommendedName>
</protein>
<keyword evidence="1" id="KW-0812">Transmembrane</keyword>
<dbReference type="RefSeq" id="WP_318750264.1">
    <property type="nucleotide sequence ID" value="NZ_CP132508.1"/>
</dbReference>
<feature type="transmembrane region" description="Helical" evidence="1">
    <location>
        <begin position="50"/>
        <end position="72"/>
    </location>
</feature>
<keyword evidence="1" id="KW-0472">Membrane</keyword>
<dbReference type="Proteomes" id="UP001304683">
    <property type="component" value="Chromosome"/>
</dbReference>
<gene>
    <name evidence="2" type="ORF">Q5761_08625</name>
</gene>
<keyword evidence="1" id="KW-1133">Transmembrane helix</keyword>
<evidence type="ECO:0000313" key="3">
    <source>
        <dbReference type="Proteomes" id="UP001304683"/>
    </source>
</evidence>
<evidence type="ECO:0000313" key="2">
    <source>
        <dbReference type="EMBL" id="WPD18427.1"/>
    </source>
</evidence>
<reference evidence="2 3" key="1">
    <citation type="submission" date="2023-08" db="EMBL/GenBank/DDBJ databases">
        <title>Genome sequence of Thermaerobacter compostii strain Ins1, a spore-forming filamentous bacterium isolated from a deep geothermal reservoir.</title>
        <authorList>
            <person name="Bregnard D."/>
            <person name="Gonzalez D."/>
            <person name="Junier P."/>
        </authorList>
    </citation>
    <scope>NUCLEOTIDE SEQUENCE [LARGE SCALE GENOMIC DNA]</scope>
    <source>
        <strain evidence="2 3">Ins1</strain>
    </source>
</reference>
<feature type="transmembrane region" description="Helical" evidence="1">
    <location>
        <begin position="131"/>
        <end position="153"/>
    </location>
</feature>